<reference evidence="1 2" key="1">
    <citation type="journal article" date="2011" name="Front. Microbiol.">
        <title>Genomic signatures of strain selection and enhancement in Bacillus atrophaeus var. globigii, a historical biowarfare simulant.</title>
        <authorList>
            <person name="Gibbons H.S."/>
            <person name="Broomall S.M."/>
            <person name="McNew L.A."/>
            <person name="Daligault H."/>
            <person name="Chapman C."/>
            <person name="Bruce D."/>
            <person name="Karavis M."/>
            <person name="Krepps M."/>
            <person name="McGregor P.A."/>
            <person name="Hong C."/>
            <person name="Park K.H."/>
            <person name="Akmal A."/>
            <person name="Feldman A."/>
            <person name="Lin J.S."/>
            <person name="Chang W.E."/>
            <person name="Higgs B.W."/>
            <person name="Demirev P."/>
            <person name="Lindquist J."/>
            <person name="Liem A."/>
            <person name="Fochler E."/>
            <person name="Read T.D."/>
            <person name="Tapia R."/>
            <person name="Johnson S."/>
            <person name="Bishop-Lilly K.A."/>
            <person name="Detter C."/>
            <person name="Han C."/>
            <person name="Sozhamannan S."/>
            <person name="Rosenzweig C.N."/>
            <person name="Skowronski E.W."/>
        </authorList>
    </citation>
    <scope>NUCLEOTIDE SEQUENCE [LARGE SCALE GENOMIC DNA]</scope>
    <source>
        <strain evidence="1 2">1942</strain>
    </source>
</reference>
<dbReference type="RefSeq" id="WP_003326448.1">
    <property type="nucleotide sequence ID" value="NC_014639.1"/>
</dbReference>
<dbReference type="Gene3D" id="3.40.50.12580">
    <property type="match status" value="1"/>
</dbReference>
<keyword evidence="2" id="KW-1185">Reference proteome</keyword>
<accession>A0ABM5M2E7</accession>
<protein>
    <submittedName>
        <fullName evidence="1">dTDP glycosyl/glycerophosphate transferase</fullName>
    </submittedName>
</protein>
<dbReference type="GO" id="GO:0016740">
    <property type="term" value="F:transferase activity"/>
    <property type="evidence" value="ECO:0007669"/>
    <property type="project" value="UniProtKB-KW"/>
</dbReference>
<organism evidence="1 2">
    <name type="scientific">Bacillus atrophaeus (strain 1942)</name>
    <dbReference type="NCBI Taxonomy" id="720555"/>
    <lineage>
        <taxon>Bacteria</taxon>
        <taxon>Bacillati</taxon>
        <taxon>Bacillota</taxon>
        <taxon>Bacilli</taxon>
        <taxon>Bacillales</taxon>
        <taxon>Bacillaceae</taxon>
        <taxon>Bacillus</taxon>
    </lineage>
</organism>
<proteinExistence type="predicted"/>
<name>A0ABM5M2E7_BACA1</name>
<sequence length="475" mass="54314">MSAYLANYWVLYRQFVMFFDKLRYKDIPLALLSNFYQYISPELRESMETDAELFGPAEQHIAEEQIQAFFDIKKQSIKKAADEAPALGKVILHFDHLRFIDENYYQFDPATTAVLARWSLPHHCDLPVISKLDLAASDKKGDPQPYIEKASSILSALEAHTVFGDEAFQNRLFKDIPLFIEAIDAVDALFETEKISAVVVGTTEDIYSRVLALTCEKKKAVSICLQHGALMGDEAFLPVFTSYQAVFGAYEAEWYKQKGCRPEQIIITGHPRFDQIFHRKPIESDTFHRKLSFHPSKQTILIATQPFSDDFYSGVINELMNHQHLQLVIKPHPWEIGKNKLSVYQAAMKKHKACKVIKKEMGLYDILPYVDAAITQTSTVGLEAMLFQKPAFIGRSNGSRSYPYYESLGEFIFEQPENLVETLVEVLEKPDMHKKAEQARLQFVAANYPVEQSADALLTFLKEKTGVDYRRDHLA</sequence>
<evidence type="ECO:0000313" key="1">
    <source>
        <dbReference type="EMBL" id="ADP34288.1"/>
    </source>
</evidence>
<dbReference type="InterPro" id="IPR043148">
    <property type="entry name" value="TagF_C"/>
</dbReference>
<dbReference type="InterPro" id="IPR007833">
    <property type="entry name" value="Capsule_polysaccharide_synth"/>
</dbReference>
<gene>
    <name evidence="1" type="ordered locus">BATR1942_16845</name>
</gene>
<dbReference type="Proteomes" id="UP000006867">
    <property type="component" value="Chromosome"/>
</dbReference>
<dbReference type="EMBL" id="CP002207">
    <property type="protein sequence ID" value="ADP34288.1"/>
    <property type="molecule type" value="Genomic_DNA"/>
</dbReference>
<keyword evidence="1" id="KW-0808">Transferase</keyword>
<dbReference type="Pfam" id="PF05159">
    <property type="entry name" value="Capsule_synth"/>
    <property type="match status" value="1"/>
</dbReference>
<dbReference type="SUPFAM" id="SSF53756">
    <property type="entry name" value="UDP-Glycosyltransferase/glycogen phosphorylase"/>
    <property type="match status" value="1"/>
</dbReference>
<evidence type="ECO:0000313" key="2">
    <source>
        <dbReference type="Proteomes" id="UP000006867"/>
    </source>
</evidence>